<proteinExistence type="predicted"/>
<feature type="DNA-binding region" description="H-T-H motif" evidence="4">
    <location>
        <begin position="34"/>
        <end position="53"/>
    </location>
</feature>
<evidence type="ECO:0000256" key="1">
    <source>
        <dbReference type="ARBA" id="ARBA00023015"/>
    </source>
</evidence>
<organism evidence="6 7">
    <name type="scientific">Streptomyces olivaceus</name>
    <dbReference type="NCBI Taxonomy" id="47716"/>
    <lineage>
        <taxon>Bacteria</taxon>
        <taxon>Bacillati</taxon>
        <taxon>Actinomycetota</taxon>
        <taxon>Actinomycetes</taxon>
        <taxon>Kitasatosporales</taxon>
        <taxon>Streptomycetaceae</taxon>
        <taxon>Streptomyces</taxon>
    </lineage>
</organism>
<accession>A0ABS7VZF9</accession>
<feature type="domain" description="HTH tetR-type" evidence="5">
    <location>
        <begin position="11"/>
        <end position="71"/>
    </location>
</feature>
<dbReference type="InterPro" id="IPR001647">
    <property type="entry name" value="HTH_TetR"/>
</dbReference>
<dbReference type="PRINTS" id="PR00455">
    <property type="entry name" value="HTHTETR"/>
</dbReference>
<evidence type="ECO:0000313" key="7">
    <source>
        <dbReference type="Proteomes" id="UP000758701"/>
    </source>
</evidence>
<comment type="caution">
    <text evidence="6">The sequence shown here is derived from an EMBL/GenBank/DDBJ whole genome shotgun (WGS) entry which is preliminary data.</text>
</comment>
<reference evidence="6 7" key="1">
    <citation type="submission" date="2021-06" db="EMBL/GenBank/DDBJ databases">
        <title>Ecological speciation of a Streptomyces species isolated from different habitats and geographic origins.</title>
        <authorList>
            <person name="Wang J."/>
        </authorList>
    </citation>
    <scope>NUCLEOTIDE SEQUENCE [LARGE SCALE GENOMIC DNA]</scope>
    <source>
        <strain evidence="6 7">FXJ8.012</strain>
    </source>
</reference>
<dbReference type="SUPFAM" id="SSF46689">
    <property type="entry name" value="Homeodomain-like"/>
    <property type="match status" value="1"/>
</dbReference>
<sequence length="213" mass="23644">MAEGLRERKKRQTRQYISDVATGLFLERGFEAVTVAEVADAADVSVNTVYNYFPAKEDLFLDRSEGVIDRLSRWVRGRREGESAARAVLRELREEVESVSPRVGLMDGYATFMTVVQDSAALRSRMWATAQEALLNLERTLREETGAAEDDMTPALMAGQINWLHGTVLAAIGQRMVDGGEPSEVSREVMLLLDEMEELLSGKVLNYAVRGAG</sequence>
<protein>
    <submittedName>
        <fullName evidence="6">TetR/AcrR family transcriptional regulator</fullName>
    </submittedName>
</protein>
<keyword evidence="3" id="KW-0804">Transcription</keyword>
<dbReference type="EMBL" id="JAHSTP010000001">
    <property type="protein sequence ID" value="MBZ6150460.1"/>
    <property type="molecule type" value="Genomic_DNA"/>
</dbReference>
<dbReference type="InterPro" id="IPR009057">
    <property type="entry name" value="Homeodomain-like_sf"/>
</dbReference>
<evidence type="ECO:0000256" key="2">
    <source>
        <dbReference type="ARBA" id="ARBA00023125"/>
    </source>
</evidence>
<dbReference type="InterPro" id="IPR050109">
    <property type="entry name" value="HTH-type_TetR-like_transc_reg"/>
</dbReference>
<dbReference type="Proteomes" id="UP000758701">
    <property type="component" value="Unassembled WGS sequence"/>
</dbReference>
<evidence type="ECO:0000259" key="5">
    <source>
        <dbReference type="PROSITE" id="PS50977"/>
    </source>
</evidence>
<evidence type="ECO:0000313" key="6">
    <source>
        <dbReference type="EMBL" id="MBZ6150460.1"/>
    </source>
</evidence>
<dbReference type="PANTHER" id="PTHR30055:SF234">
    <property type="entry name" value="HTH-TYPE TRANSCRIPTIONAL REGULATOR BETI"/>
    <property type="match status" value="1"/>
</dbReference>
<dbReference type="PROSITE" id="PS50977">
    <property type="entry name" value="HTH_TETR_2"/>
    <property type="match status" value="1"/>
</dbReference>
<dbReference type="Gene3D" id="1.10.357.10">
    <property type="entry name" value="Tetracycline Repressor, domain 2"/>
    <property type="match status" value="1"/>
</dbReference>
<name>A0ABS7VZF9_STROV</name>
<keyword evidence="1" id="KW-0805">Transcription regulation</keyword>
<evidence type="ECO:0000256" key="3">
    <source>
        <dbReference type="ARBA" id="ARBA00023163"/>
    </source>
</evidence>
<evidence type="ECO:0000256" key="4">
    <source>
        <dbReference type="PROSITE-ProRule" id="PRU00335"/>
    </source>
</evidence>
<gene>
    <name evidence="6" type="ORF">KVH32_04655</name>
</gene>
<keyword evidence="2 4" id="KW-0238">DNA-binding</keyword>
<dbReference type="Pfam" id="PF00440">
    <property type="entry name" value="TetR_N"/>
    <property type="match status" value="1"/>
</dbReference>
<dbReference type="PANTHER" id="PTHR30055">
    <property type="entry name" value="HTH-TYPE TRANSCRIPTIONAL REGULATOR RUTR"/>
    <property type="match status" value="1"/>
</dbReference>
<keyword evidence="7" id="KW-1185">Reference proteome</keyword>
<dbReference type="RefSeq" id="WP_224285756.1">
    <property type="nucleotide sequence ID" value="NZ_BNEG01000003.1"/>
</dbReference>